<dbReference type="AlphaFoldDB" id="A0A9D1Y7L6"/>
<organism evidence="2 3">
    <name type="scientific">Candidatus Flavonifractor merdigallinarum</name>
    <dbReference type="NCBI Taxonomy" id="2838589"/>
    <lineage>
        <taxon>Bacteria</taxon>
        <taxon>Bacillati</taxon>
        <taxon>Bacillota</taxon>
        <taxon>Clostridia</taxon>
        <taxon>Eubacteriales</taxon>
        <taxon>Oscillospiraceae</taxon>
        <taxon>Flavonifractor</taxon>
    </lineage>
</organism>
<feature type="transmembrane region" description="Helical" evidence="1">
    <location>
        <begin position="94"/>
        <end position="115"/>
    </location>
</feature>
<feature type="transmembrane region" description="Helical" evidence="1">
    <location>
        <begin position="198"/>
        <end position="219"/>
    </location>
</feature>
<evidence type="ECO:0000256" key="1">
    <source>
        <dbReference type="SAM" id="Phobius"/>
    </source>
</evidence>
<evidence type="ECO:0000313" key="3">
    <source>
        <dbReference type="Proteomes" id="UP000823868"/>
    </source>
</evidence>
<feature type="transmembrane region" description="Helical" evidence="1">
    <location>
        <begin position="166"/>
        <end position="186"/>
    </location>
</feature>
<evidence type="ECO:0000313" key="2">
    <source>
        <dbReference type="EMBL" id="HIY20760.1"/>
    </source>
</evidence>
<comment type="caution">
    <text evidence="2">The sequence shown here is derived from an EMBL/GenBank/DDBJ whole genome shotgun (WGS) entry which is preliminary data.</text>
</comment>
<reference evidence="2" key="2">
    <citation type="submission" date="2021-04" db="EMBL/GenBank/DDBJ databases">
        <authorList>
            <person name="Gilroy R."/>
        </authorList>
    </citation>
    <scope>NUCLEOTIDE SEQUENCE</scope>
    <source>
        <strain evidence="2">ChiBcec16_6824</strain>
    </source>
</reference>
<feature type="transmembrane region" description="Helical" evidence="1">
    <location>
        <begin position="231"/>
        <end position="250"/>
    </location>
</feature>
<accession>A0A9D1Y7L6</accession>
<dbReference type="EMBL" id="DXDX01000050">
    <property type="protein sequence ID" value="HIY20760.1"/>
    <property type="molecule type" value="Genomic_DNA"/>
</dbReference>
<name>A0A9D1Y7L6_9FIRM</name>
<sequence length="251" mass="27490">MNRQLYWRRLSRQVRWRLPKPEADAVLADYEELLRQRPAERDNTLLEDLGTPAFAAKVLTEGKRYHLWLAAFGYLALCLLLPEVLLLRTSVSSLTAPILVLMALGMGVSLLLFHPRRESAKHPMPKGLLLALGGMAVLLVAVGVVVGGLIAGVWKSIPSEWYGKTAYFTLCLAGTVSTALGLFGLVKARIADRRWSALYLLGLTVLALCVLVLALLTTLDMPSGPDWWVPYVQRWTAVGVIGLVGTGVSLC</sequence>
<feature type="transmembrane region" description="Helical" evidence="1">
    <location>
        <begin position="127"/>
        <end position="154"/>
    </location>
</feature>
<protein>
    <recommendedName>
        <fullName evidence="4">DUF1700 domain-containing protein</fullName>
    </recommendedName>
</protein>
<proteinExistence type="predicted"/>
<keyword evidence="1" id="KW-1133">Transmembrane helix</keyword>
<reference evidence="2" key="1">
    <citation type="journal article" date="2021" name="PeerJ">
        <title>Extensive microbial diversity within the chicken gut microbiome revealed by metagenomics and culture.</title>
        <authorList>
            <person name="Gilroy R."/>
            <person name="Ravi A."/>
            <person name="Getino M."/>
            <person name="Pursley I."/>
            <person name="Horton D.L."/>
            <person name="Alikhan N.F."/>
            <person name="Baker D."/>
            <person name="Gharbi K."/>
            <person name="Hall N."/>
            <person name="Watson M."/>
            <person name="Adriaenssens E.M."/>
            <person name="Foster-Nyarko E."/>
            <person name="Jarju S."/>
            <person name="Secka A."/>
            <person name="Antonio M."/>
            <person name="Oren A."/>
            <person name="Chaudhuri R.R."/>
            <person name="La Ragione R."/>
            <person name="Hildebrand F."/>
            <person name="Pallen M.J."/>
        </authorList>
    </citation>
    <scope>NUCLEOTIDE SEQUENCE</scope>
    <source>
        <strain evidence="2">ChiBcec16_6824</strain>
    </source>
</reference>
<dbReference type="Proteomes" id="UP000823868">
    <property type="component" value="Unassembled WGS sequence"/>
</dbReference>
<gene>
    <name evidence="2" type="ORF">H9841_02520</name>
</gene>
<evidence type="ECO:0008006" key="4">
    <source>
        <dbReference type="Google" id="ProtNLM"/>
    </source>
</evidence>
<keyword evidence="1" id="KW-0812">Transmembrane</keyword>
<keyword evidence="1" id="KW-0472">Membrane</keyword>
<feature type="transmembrane region" description="Helical" evidence="1">
    <location>
        <begin position="67"/>
        <end position="88"/>
    </location>
</feature>